<evidence type="ECO:0000313" key="1">
    <source>
        <dbReference type="EMBL" id="CAK7323940.1"/>
    </source>
</evidence>
<protein>
    <submittedName>
        <fullName evidence="1">Uncharacterized protein</fullName>
    </submittedName>
</protein>
<accession>A0AAV1QT07</accession>
<keyword evidence="2" id="KW-1185">Reference proteome</keyword>
<proteinExistence type="predicted"/>
<dbReference type="Proteomes" id="UP001314170">
    <property type="component" value="Unassembled WGS sequence"/>
</dbReference>
<name>A0AAV1QT07_9ROSI</name>
<dbReference type="EMBL" id="CAWUPB010000209">
    <property type="protein sequence ID" value="CAK7323940.1"/>
    <property type="molecule type" value="Genomic_DNA"/>
</dbReference>
<sequence>MKRAQSHKHGNKQKDQQNLGYNKVRKRKVVPLCINCVPYEKLENSEKKCVDLKRKLAVVERQNRRFSGEIGQLVLWRKIFCGFSVIELCKKQFRSMAAFNIQEALAWKEKIEFVIDQEPSILDQTHFNLDRGGLSACRKQNKAETIAQPNFQMPPAYHRQHIYSP</sequence>
<dbReference type="AlphaFoldDB" id="A0AAV1QT07"/>
<comment type="caution">
    <text evidence="1">The sequence shown here is derived from an EMBL/GenBank/DDBJ whole genome shotgun (WGS) entry which is preliminary data.</text>
</comment>
<evidence type="ECO:0000313" key="2">
    <source>
        <dbReference type="Proteomes" id="UP001314170"/>
    </source>
</evidence>
<gene>
    <name evidence="1" type="ORF">DCAF_LOCUS1570</name>
</gene>
<reference evidence="1 2" key="1">
    <citation type="submission" date="2024-01" db="EMBL/GenBank/DDBJ databases">
        <authorList>
            <person name="Waweru B."/>
        </authorList>
    </citation>
    <scope>NUCLEOTIDE SEQUENCE [LARGE SCALE GENOMIC DNA]</scope>
</reference>
<organism evidence="1 2">
    <name type="scientific">Dovyalis caffra</name>
    <dbReference type="NCBI Taxonomy" id="77055"/>
    <lineage>
        <taxon>Eukaryota</taxon>
        <taxon>Viridiplantae</taxon>
        <taxon>Streptophyta</taxon>
        <taxon>Embryophyta</taxon>
        <taxon>Tracheophyta</taxon>
        <taxon>Spermatophyta</taxon>
        <taxon>Magnoliopsida</taxon>
        <taxon>eudicotyledons</taxon>
        <taxon>Gunneridae</taxon>
        <taxon>Pentapetalae</taxon>
        <taxon>rosids</taxon>
        <taxon>fabids</taxon>
        <taxon>Malpighiales</taxon>
        <taxon>Salicaceae</taxon>
        <taxon>Flacourtieae</taxon>
        <taxon>Dovyalis</taxon>
    </lineage>
</organism>